<accession>A0ACC1M9L0</accession>
<proteinExistence type="predicted"/>
<dbReference type="EMBL" id="JANBVB010000022">
    <property type="protein sequence ID" value="KAJ2899607.1"/>
    <property type="molecule type" value="Genomic_DNA"/>
</dbReference>
<keyword evidence="2" id="KW-1185">Reference proteome</keyword>
<name>A0ACC1M9L0_9FUNG</name>
<gene>
    <name evidence="1" type="ORF">IWW38_000909</name>
</gene>
<protein>
    <submittedName>
        <fullName evidence="1">Uncharacterized protein</fullName>
    </submittedName>
</protein>
<comment type="caution">
    <text evidence="1">The sequence shown here is derived from an EMBL/GenBank/DDBJ whole genome shotgun (WGS) entry which is preliminary data.</text>
</comment>
<evidence type="ECO:0000313" key="1">
    <source>
        <dbReference type="EMBL" id="KAJ2899607.1"/>
    </source>
</evidence>
<reference evidence="1" key="1">
    <citation type="submission" date="2022-07" db="EMBL/GenBank/DDBJ databases">
        <title>Phylogenomic reconstructions and comparative analyses of Kickxellomycotina fungi.</title>
        <authorList>
            <person name="Reynolds N.K."/>
            <person name="Stajich J.E."/>
            <person name="Barry K."/>
            <person name="Grigoriev I.V."/>
            <person name="Crous P."/>
            <person name="Smith M.E."/>
        </authorList>
    </citation>
    <scope>NUCLEOTIDE SEQUENCE</scope>
    <source>
        <strain evidence="1">CBS 190363</strain>
    </source>
</reference>
<organism evidence="1 2">
    <name type="scientific">Coemansia aciculifera</name>
    <dbReference type="NCBI Taxonomy" id="417176"/>
    <lineage>
        <taxon>Eukaryota</taxon>
        <taxon>Fungi</taxon>
        <taxon>Fungi incertae sedis</taxon>
        <taxon>Zoopagomycota</taxon>
        <taxon>Kickxellomycotina</taxon>
        <taxon>Kickxellomycetes</taxon>
        <taxon>Kickxellales</taxon>
        <taxon>Kickxellaceae</taxon>
        <taxon>Coemansia</taxon>
    </lineage>
</organism>
<sequence>MSISHSSSLAFGKQGRVQKVVANYIEFSQYPECDIYQYDVTVRPERGDFKKLPSPAYMRSVFDAAMREFRQTKLQGIPMVYDLRKIAYAPKRVCGPKEVLELELDYSEDGRKIKYTIRLQEAAVVNTSILTAFMEGKGNISIGDIQAAVNALDLAIGSVLHLEMVGFNRSFFTRAQSITTAGGLELWRGFSFSVRPGIGRLYLNVNTAVTAMYTPGSLLDSLMSILGVNDPSKLRGRLSAQMLREMGSFLRGLIMYMQHRGLQGKRKFTVRGTTTKALDEESFEWEDPEKPGSAVTVAVAQYYQRRYNFKLSYPFLPGLIGRSNSAFPIEFCTIAENQRFKSHLDERQTADMVKFACQKPADNMRRIMDVLQQTNLGKSPVVQAFGLALPNKLIEVESRVLAPPNVTYGNASRDMSFTPQGGAWNMRDKQVHTAGVPLNYWAVLVLASRNYVSESSVQNFVTTLVNTCATTGYTINDTRPPIVYSNANADVAQMMAQACRSIKLRPNAAPQLLLVILSSTNTQVYQSVKNYAYTKLGIHTQCMQSKHAQRPNMQYCANLCLKINAKMGGINQSLTLSHMEEMLHKKPTLFMGCDVTHPAPGEQYKPSIASVVGSTDLLGSRYVATLIQLPSRQEMVDKMQEAFVRHLRLFFKSTRMKPQRIIFYRNGVSESQFAQVRDRELIEIQRACAAVEKGYKPEITFLAVLKRHNTRLFPIGRDGDRTGNLIPGTVVDKSVTMPGMVDFYLFAHAAIQGTSRPTHYYVLHDDAKFSADEIQRLTYHLCYTYAICTRSVSLVPPVYYAHRVAVRARCHLVDMGCSFEEASTETGGYYGGAGTAIGRAAATAGGATAAKIIKISSFLDESQYFS</sequence>
<evidence type="ECO:0000313" key="2">
    <source>
        <dbReference type="Proteomes" id="UP001139981"/>
    </source>
</evidence>
<dbReference type="Proteomes" id="UP001139981">
    <property type="component" value="Unassembled WGS sequence"/>
</dbReference>